<accession>A0A1G9L1L0</accession>
<keyword evidence="1" id="KW-0812">Transmembrane</keyword>
<feature type="transmembrane region" description="Helical" evidence="1">
    <location>
        <begin position="15"/>
        <end position="34"/>
    </location>
</feature>
<feature type="transmembrane region" description="Helical" evidence="1">
    <location>
        <begin position="162"/>
        <end position="179"/>
    </location>
</feature>
<dbReference type="InterPro" id="IPR003675">
    <property type="entry name" value="Rce1/LyrA-like_dom"/>
</dbReference>
<dbReference type="EMBL" id="FNGW01000002">
    <property type="protein sequence ID" value="SDL55821.1"/>
    <property type="molecule type" value="Genomic_DNA"/>
</dbReference>
<dbReference type="STRING" id="1121325.SAMN04515677_102348"/>
<evidence type="ECO:0000313" key="3">
    <source>
        <dbReference type="EMBL" id="SDL55821.1"/>
    </source>
</evidence>
<evidence type="ECO:0000313" key="4">
    <source>
        <dbReference type="Proteomes" id="UP000199068"/>
    </source>
</evidence>
<feature type="transmembrane region" description="Helical" evidence="1">
    <location>
        <begin position="46"/>
        <end position="64"/>
    </location>
</feature>
<keyword evidence="1" id="KW-1133">Transmembrane helix</keyword>
<evidence type="ECO:0000256" key="1">
    <source>
        <dbReference type="SAM" id="Phobius"/>
    </source>
</evidence>
<keyword evidence="3" id="KW-0378">Hydrolase</keyword>
<dbReference type="PANTHER" id="PTHR43592">
    <property type="entry name" value="CAAX AMINO TERMINAL PROTEASE"/>
    <property type="match status" value="1"/>
</dbReference>
<dbReference type="GO" id="GO:0004175">
    <property type="term" value="F:endopeptidase activity"/>
    <property type="evidence" value="ECO:0007669"/>
    <property type="project" value="UniProtKB-ARBA"/>
</dbReference>
<dbReference type="RefSeq" id="WP_092724389.1">
    <property type="nucleotide sequence ID" value="NZ_FNGW01000002.1"/>
</dbReference>
<dbReference type="AlphaFoldDB" id="A0A1G9L1L0"/>
<dbReference type="PANTHER" id="PTHR43592:SF15">
    <property type="entry name" value="CAAX AMINO TERMINAL PROTEASE FAMILY PROTEIN"/>
    <property type="match status" value="1"/>
</dbReference>
<keyword evidence="4" id="KW-1185">Reference proteome</keyword>
<feature type="transmembrane region" description="Helical" evidence="1">
    <location>
        <begin position="217"/>
        <end position="236"/>
    </location>
</feature>
<keyword evidence="3" id="KW-0645">Protease</keyword>
<gene>
    <name evidence="3" type="ORF">SAMN04515677_102348</name>
</gene>
<feature type="domain" description="CAAX prenyl protease 2/Lysostaphin resistance protein A-like" evidence="2">
    <location>
        <begin position="128"/>
        <end position="225"/>
    </location>
</feature>
<name>A0A1G9L1L0_9FIRM</name>
<evidence type="ECO:0000259" key="2">
    <source>
        <dbReference type="Pfam" id="PF02517"/>
    </source>
</evidence>
<protein>
    <submittedName>
        <fullName evidence="3">CAAX protease self-immunity</fullName>
    </submittedName>
</protein>
<reference evidence="3 4" key="1">
    <citation type="submission" date="2016-10" db="EMBL/GenBank/DDBJ databases">
        <authorList>
            <person name="de Groot N.N."/>
        </authorList>
    </citation>
    <scope>NUCLEOTIDE SEQUENCE [LARGE SCALE GENOMIC DNA]</scope>
    <source>
        <strain evidence="3 4">DSM 797</strain>
    </source>
</reference>
<dbReference type="Proteomes" id="UP000199068">
    <property type="component" value="Unassembled WGS sequence"/>
</dbReference>
<feature type="transmembrane region" description="Helical" evidence="1">
    <location>
        <begin position="84"/>
        <end position="104"/>
    </location>
</feature>
<sequence>MNKELENISLSEKKIYINFIIFTSILCVVILFAIEQILMVDYLTKTVSKIILFTMSPVVFIKIIRKTSLKEGLNLKLVDKETIGVGILLGVLSAVILVGAFMFFKKIINMDVIFLELATKSKITSTNYLIVTTYFTFANSFLEEFFFRGFIFTNLNKMGYKKVGYIFSSLLFALYHIGIFKNWFSIELILLCILGLFITGIVFNYVDTKSDNFLNSWAIHILADLTIVIIGYIYLFK</sequence>
<organism evidence="3 4">
    <name type="scientific">Romboutsia lituseburensis DSM 797</name>
    <dbReference type="NCBI Taxonomy" id="1121325"/>
    <lineage>
        <taxon>Bacteria</taxon>
        <taxon>Bacillati</taxon>
        <taxon>Bacillota</taxon>
        <taxon>Clostridia</taxon>
        <taxon>Peptostreptococcales</taxon>
        <taxon>Peptostreptococcaceae</taxon>
        <taxon>Romboutsia</taxon>
    </lineage>
</organism>
<proteinExistence type="predicted"/>
<dbReference type="GO" id="GO:0080120">
    <property type="term" value="P:CAAX-box protein maturation"/>
    <property type="evidence" value="ECO:0007669"/>
    <property type="project" value="UniProtKB-ARBA"/>
</dbReference>
<dbReference type="Pfam" id="PF02517">
    <property type="entry name" value="Rce1-like"/>
    <property type="match status" value="1"/>
</dbReference>
<dbReference type="GO" id="GO:0006508">
    <property type="term" value="P:proteolysis"/>
    <property type="evidence" value="ECO:0007669"/>
    <property type="project" value="UniProtKB-KW"/>
</dbReference>
<keyword evidence="1" id="KW-0472">Membrane</keyword>
<feature type="transmembrane region" description="Helical" evidence="1">
    <location>
        <begin position="186"/>
        <end position="205"/>
    </location>
</feature>